<keyword evidence="7" id="KW-1185">Reference proteome</keyword>
<evidence type="ECO:0008006" key="8">
    <source>
        <dbReference type="Google" id="ProtNLM"/>
    </source>
</evidence>
<dbReference type="AlphaFoldDB" id="V4KRP7"/>
<dbReference type="InterPro" id="IPR015300">
    <property type="entry name" value="DNA-bd_pseudobarrel_sf"/>
</dbReference>
<gene>
    <name evidence="6" type="ORF">EUTSA_v10005614mg</name>
</gene>
<dbReference type="Gramene" id="ESQ32682">
    <property type="protein sequence ID" value="ESQ32682"/>
    <property type="gene ID" value="EUTSA_v10005614mg"/>
</dbReference>
<evidence type="ECO:0000256" key="1">
    <source>
        <dbReference type="ARBA" id="ARBA00004123"/>
    </source>
</evidence>
<dbReference type="EMBL" id="KI517748">
    <property type="protein sequence ID" value="ESQ32682.1"/>
    <property type="molecule type" value="Genomic_DNA"/>
</dbReference>
<dbReference type="Proteomes" id="UP000030689">
    <property type="component" value="Unassembled WGS sequence"/>
</dbReference>
<dbReference type="GO" id="GO:0005634">
    <property type="term" value="C:nucleus"/>
    <property type="evidence" value="ECO:0007669"/>
    <property type="project" value="UniProtKB-SubCell"/>
</dbReference>
<dbReference type="GO" id="GO:0003677">
    <property type="term" value="F:DNA binding"/>
    <property type="evidence" value="ECO:0007669"/>
    <property type="project" value="UniProtKB-KW"/>
</dbReference>
<evidence type="ECO:0000313" key="7">
    <source>
        <dbReference type="Proteomes" id="UP000030689"/>
    </source>
</evidence>
<keyword evidence="4" id="KW-0804">Transcription</keyword>
<reference evidence="6 7" key="1">
    <citation type="journal article" date="2013" name="Front. Plant Sci.">
        <title>The Reference Genome of the Halophytic Plant Eutrema salsugineum.</title>
        <authorList>
            <person name="Yang R."/>
            <person name="Jarvis D.E."/>
            <person name="Chen H."/>
            <person name="Beilstein M.A."/>
            <person name="Grimwood J."/>
            <person name="Jenkins J."/>
            <person name="Shu S."/>
            <person name="Prochnik S."/>
            <person name="Xin M."/>
            <person name="Ma C."/>
            <person name="Schmutz J."/>
            <person name="Wing R.A."/>
            <person name="Mitchell-Olds T."/>
            <person name="Schumaker K.S."/>
            <person name="Wang X."/>
        </authorList>
    </citation>
    <scope>NUCLEOTIDE SEQUENCE [LARGE SCALE GENOMIC DNA]</scope>
</reference>
<sequence>MAQDQELNLELDLTPYDPWVIKKMLSDIDVSQQGKLNLPRQDFENFIIPEMVGDLIQNLGNGVKVKVLVYEEEYILYAYAEWPALVKANGFQTNNLIGLCWVNSSRRFYLQRIN</sequence>
<keyword evidence="3" id="KW-0238">DNA-binding</keyword>
<keyword evidence="5" id="KW-0539">Nucleus</keyword>
<evidence type="ECO:0000256" key="2">
    <source>
        <dbReference type="ARBA" id="ARBA00023015"/>
    </source>
</evidence>
<evidence type="ECO:0000313" key="6">
    <source>
        <dbReference type="EMBL" id="ESQ32682.1"/>
    </source>
</evidence>
<comment type="subcellular location">
    <subcellularLocation>
        <location evidence="1">Nucleus</location>
    </subcellularLocation>
</comment>
<dbReference type="SUPFAM" id="SSF101936">
    <property type="entry name" value="DNA-binding pseudobarrel domain"/>
    <property type="match status" value="1"/>
</dbReference>
<name>V4KRP7_EUTSA</name>
<evidence type="ECO:0000256" key="5">
    <source>
        <dbReference type="ARBA" id="ARBA00023242"/>
    </source>
</evidence>
<dbReference type="KEGG" id="eus:EUTSA_v10005614mg"/>
<organism evidence="6 7">
    <name type="scientific">Eutrema salsugineum</name>
    <name type="common">Saltwater cress</name>
    <name type="synonym">Sisymbrium salsugineum</name>
    <dbReference type="NCBI Taxonomy" id="72664"/>
    <lineage>
        <taxon>Eukaryota</taxon>
        <taxon>Viridiplantae</taxon>
        <taxon>Streptophyta</taxon>
        <taxon>Embryophyta</taxon>
        <taxon>Tracheophyta</taxon>
        <taxon>Spermatophyta</taxon>
        <taxon>Magnoliopsida</taxon>
        <taxon>eudicotyledons</taxon>
        <taxon>Gunneridae</taxon>
        <taxon>Pentapetalae</taxon>
        <taxon>rosids</taxon>
        <taxon>malvids</taxon>
        <taxon>Brassicales</taxon>
        <taxon>Brassicaceae</taxon>
        <taxon>Eutremeae</taxon>
        <taxon>Eutrema</taxon>
    </lineage>
</organism>
<protein>
    <recommendedName>
        <fullName evidence="8">TF-B3 domain-containing protein</fullName>
    </recommendedName>
</protein>
<evidence type="ECO:0000256" key="3">
    <source>
        <dbReference type="ARBA" id="ARBA00023125"/>
    </source>
</evidence>
<dbReference type="STRING" id="72664.V4KRP7"/>
<evidence type="ECO:0000256" key="4">
    <source>
        <dbReference type="ARBA" id="ARBA00023163"/>
    </source>
</evidence>
<proteinExistence type="predicted"/>
<keyword evidence="2" id="KW-0805">Transcription regulation</keyword>
<accession>V4KRP7</accession>